<evidence type="ECO:0000256" key="3">
    <source>
        <dbReference type="ARBA" id="ARBA00022723"/>
    </source>
</evidence>
<feature type="binding site" evidence="7">
    <location>
        <position position="252"/>
    </location>
    <ligand>
        <name>hybrid [4Fe-2O-2S] cluster</name>
        <dbReference type="ChEBI" id="CHEBI:60519"/>
    </ligand>
</feature>
<evidence type="ECO:0000256" key="4">
    <source>
        <dbReference type="ARBA" id="ARBA00023002"/>
    </source>
</evidence>
<feature type="binding site" evidence="7">
    <location>
        <position position="18"/>
    </location>
    <ligand>
        <name>[2Fe-2S] cluster</name>
        <dbReference type="ChEBI" id="CHEBI:190135"/>
    </ligand>
</feature>
<sequence>MFCVQCEQTIQTPVAKGCAYSMGMCGKSAEISDLQDVLVYLLQGVSAYAHLARQHGIVDSEVDTYLPQAFFSTLTNVNFDADRLVAYTERALALRNRMKAAYLDACANAGVTPLEPIGAASFTLSADRAAMLAVAPDAMVNRGLAEVGEDIVGLRLLCLYGLKGVAAYLEHARVLGQSDEKLYAELHRIMARLGEDPSDMNELLELSMAIGLLNYGVMELLDRGETAHFGHPEPVKVNLKPVAGKAILVSGHDLIDLQDILEQTQGTGINVYTHGEMLPAHAYPELGHKYPHLVGNYGTAWQHQQKEFSNFPGAIVMTSNCLIDPNPAGIEGYGDRLFTRSIVGWPGVTHLEGDDFSEVIAKAQACEGFKYDEIPHYTTTGFARNALMAAAPAVIEQVKAGNIRHFFLVGGCDGDKVERNYFTQFAAQAPKDTLILTLACGKFKFNDLEFGDINGVPRFLDVGQCNDAYSAIQLALALAEAFECGVNDLPLSLVLSWFEQKAIAILLTLLALGIKDIRVGPTVPAFLTDNLVAALNEKFGLQLITTVEQDMNAILNG</sequence>
<feature type="binding site" evidence="7">
    <location>
        <position position="440"/>
    </location>
    <ligand>
        <name>hybrid [4Fe-2O-2S] cluster</name>
        <dbReference type="ChEBI" id="CHEBI:60519"/>
    </ligand>
</feature>
<comment type="function">
    <text evidence="7">Catalyzes the reduction of hydroxylamine to form NH(3) and H(2)O.</text>
</comment>
<feature type="binding site" evidence="7">
    <location>
        <position position="6"/>
    </location>
    <ligand>
        <name>[2Fe-2S] cluster</name>
        <dbReference type="ChEBI" id="CHEBI:190135"/>
    </ligand>
</feature>
<comment type="caution">
    <text evidence="8">The sequence shown here is derived from an EMBL/GenBank/DDBJ whole genome shotgun (WGS) entry which is preliminary data.</text>
</comment>
<dbReference type="Pfam" id="PF03063">
    <property type="entry name" value="Prismane"/>
    <property type="match status" value="1"/>
</dbReference>
<feature type="binding site" evidence="7">
    <location>
        <position position="276"/>
    </location>
    <ligand>
        <name>hybrid [4Fe-2O-2S] cluster</name>
        <dbReference type="ChEBI" id="CHEBI:60519"/>
    </ligand>
</feature>
<dbReference type="InterPro" id="IPR004137">
    <property type="entry name" value="HCP/CODH"/>
</dbReference>
<dbReference type="InterPro" id="IPR016100">
    <property type="entry name" value="Prismane_a-bundle"/>
</dbReference>
<dbReference type="EMBL" id="BAABLF010000030">
    <property type="protein sequence ID" value="GAA5194791.1"/>
    <property type="molecule type" value="Genomic_DNA"/>
</dbReference>
<dbReference type="Gene3D" id="1.20.1270.20">
    <property type="match status" value="2"/>
</dbReference>
<name>A0ABP9SE66_9GAMM</name>
<evidence type="ECO:0000256" key="2">
    <source>
        <dbReference type="ARBA" id="ARBA00022714"/>
    </source>
</evidence>
<accession>A0ABP9SE66</accession>
<evidence type="ECO:0000256" key="7">
    <source>
        <dbReference type="HAMAP-Rule" id="MF_00069"/>
    </source>
</evidence>
<feature type="binding site" evidence="7">
    <location>
        <position position="25"/>
    </location>
    <ligand>
        <name>[2Fe-2S] cluster</name>
        <dbReference type="ChEBI" id="CHEBI:190135"/>
    </ligand>
</feature>
<dbReference type="InterPro" id="IPR016099">
    <property type="entry name" value="Prismane-like_a/b-sand"/>
</dbReference>
<evidence type="ECO:0000313" key="9">
    <source>
        <dbReference type="Proteomes" id="UP001501600"/>
    </source>
</evidence>
<dbReference type="PIRSF" id="PIRSF000076">
    <property type="entry name" value="HCP"/>
    <property type="match status" value="1"/>
</dbReference>
<dbReference type="InterPro" id="IPR011254">
    <property type="entry name" value="Prismane-like_sf"/>
</dbReference>
<feature type="binding site" evidence="7">
    <location>
        <position position="321"/>
    </location>
    <ligand>
        <name>hybrid [4Fe-2O-2S] cluster</name>
        <dbReference type="ChEBI" id="CHEBI:60519"/>
    </ligand>
</feature>
<dbReference type="SUPFAM" id="SSF56821">
    <property type="entry name" value="Prismane protein-like"/>
    <property type="match status" value="1"/>
</dbReference>
<evidence type="ECO:0000313" key="8">
    <source>
        <dbReference type="EMBL" id="GAA5194791.1"/>
    </source>
</evidence>
<keyword evidence="1 7" id="KW-0963">Cytoplasm</keyword>
<feature type="binding site" description="via persulfide group" evidence="7">
    <location>
        <position position="412"/>
    </location>
    <ligand>
        <name>hybrid [4Fe-2O-2S] cluster</name>
        <dbReference type="ChEBI" id="CHEBI:60519"/>
    </ligand>
</feature>
<gene>
    <name evidence="7 8" type="primary">hcp</name>
    <name evidence="8" type="ORF">GCM10025772_28560</name>
</gene>
<keyword evidence="5 7" id="KW-0408">Iron</keyword>
<comment type="similarity">
    <text evidence="7">Belongs to the HCP family.</text>
</comment>
<comment type="subcellular location">
    <subcellularLocation>
        <location evidence="7">Cytoplasm</location>
    </subcellularLocation>
</comment>
<comment type="cofactor">
    <cofactor evidence="7">
        <name>[2Fe-2S] cluster</name>
        <dbReference type="ChEBI" id="CHEBI:190135"/>
    </cofactor>
    <text evidence="7">Binds 1 [2Fe-2S] cluster.</text>
</comment>
<keyword evidence="4 7" id="KW-0560">Oxidoreductase</keyword>
<organism evidence="8 9">
    <name type="scientific">Ferrimonas gelatinilytica</name>
    <dbReference type="NCBI Taxonomy" id="1255257"/>
    <lineage>
        <taxon>Bacteria</taxon>
        <taxon>Pseudomonadati</taxon>
        <taxon>Pseudomonadota</taxon>
        <taxon>Gammaproteobacteria</taxon>
        <taxon>Alteromonadales</taxon>
        <taxon>Ferrimonadaceae</taxon>
        <taxon>Ferrimonas</taxon>
    </lineage>
</organism>
<keyword evidence="3 7" id="KW-0479">Metal-binding</keyword>
<feature type="binding site" evidence="7">
    <location>
        <position position="499"/>
    </location>
    <ligand>
        <name>hybrid [4Fe-2O-2S] cluster</name>
        <dbReference type="ChEBI" id="CHEBI:60519"/>
    </ligand>
</feature>
<keyword evidence="6 7" id="KW-0411">Iron-sulfur</keyword>
<protein>
    <recommendedName>
        <fullName evidence="7">Hydroxylamine reductase</fullName>
        <ecNumber evidence="7">1.7.99.1</ecNumber>
    </recommendedName>
    <alternativeName>
        <fullName evidence="7">Hybrid-cluster protein</fullName>
        <shortName evidence="7">HCP</shortName>
    </alternativeName>
    <alternativeName>
        <fullName evidence="7">Prismane protein</fullName>
    </alternativeName>
</protein>
<feature type="modified residue" description="Cysteine persulfide" evidence="7">
    <location>
        <position position="412"/>
    </location>
</feature>
<comment type="catalytic activity">
    <reaction evidence="7">
        <text>A + NH4(+) + H2O = hydroxylamine + AH2 + H(+)</text>
        <dbReference type="Rhea" id="RHEA:22052"/>
        <dbReference type="ChEBI" id="CHEBI:13193"/>
        <dbReference type="ChEBI" id="CHEBI:15377"/>
        <dbReference type="ChEBI" id="CHEBI:15378"/>
        <dbReference type="ChEBI" id="CHEBI:15429"/>
        <dbReference type="ChEBI" id="CHEBI:17499"/>
        <dbReference type="ChEBI" id="CHEBI:28938"/>
        <dbReference type="EC" id="1.7.99.1"/>
    </reaction>
</comment>
<dbReference type="EC" id="1.7.99.1" evidence="7"/>
<dbReference type="NCBIfam" id="NF003658">
    <property type="entry name" value="PRK05290.1"/>
    <property type="match status" value="1"/>
</dbReference>
<dbReference type="HAMAP" id="MF_00069">
    <property type="entry name" value="Hydroxylam_reduct"/>
    <property type="match status" value="1"/>
</dbReference>
<proteinExistence type="inferred from homology"/>
<dbReference type="NCBIfam" id="TIGR01703">
    <property type="entry name" value="hybrid_clust"/>
    <property type="match status" value="1"/>
</dbReference>
<comment type="cofactor">
    <cofactor evidence="7">
        <name>hybrid [4Fe-2O-2S] cluster</name>
        <dbReference type="ChEBI" id="CHEBI:60519"/>
    </cofactor>
    <text evidence="7">Binds 1 hybrid [4Fe-2O-2S] cluster.</text>
</comment>
<feature type="binding site" evidence="7">
    <location>
        <position position="3"/>
    </location>
    <ligand>
        <name>[2Fe-2S] cluster</name>
        <dbReference type="ChEBI" id="CHEBI:190135"/>
    </ligand>
</feature>
<evidence type="ECO:0000256" key="5">
    <source>
        <dbReference type="ARBA" id="ARBA00023004"/>
    </source>
</evidence>
<dbReference type="Gene3D" id="3.40.50.2030">
    <property type="match status" value="2"/>
</dbReference>
<dbReference type="RefSeq" id="WP_345317852.1">
    <property type="nucleotide sequence ID" value="NZ_BAABLF010000030.1"/>
</dbReference>
<feature type="binding site" evidence="7">
    <location>
        <position position="465"/>
    </location>
    <ligand>
        <name>hybrid [4Fe-2O-2S] cluster</name>
        <dbReference type="ChEBI" id="CHEBI:60519"/>
    </ligand>
</feature>
<evidence type="ECO:0000256" key="1">
    <source>
        <dbReference type="ARBA" id="ARBA00022490"/>
    </source>
</evidence>
<keyword evidence="9" id="KW-1185">Reference proteome</keyword>
<dbReference type="PANTHER" id="PTHR30109:SF0">
    <property type="entry name" value="HYDROXYLAMINE REDUCTASE"/>
    <property type="match status" value="1"/>
</dbReference>
<keyword evidence="2 7" id="KW-0001">2Fe-2S</keyword>
<dbReference type="PANTHER" id="PTHR30109">
    <property type="entry name" value="HYDROXYLAMINE REDUCTASE"/>
    <property type="match status" value="1"/>
</dbReference>
<feature type="binding site" evidence="7">
    <location>
        <position position="501"/>
    </location>
    <ligand>
        <name>hybrid [4Fe-2O-2S] cluster</name>
        <dbReference type="ChEBI" id="CHEBI:60519"/>
    </ligand>
</feature>
<reference evidence="9" key="1">
    <citation type="journal article" date="2019" name="Int. J. Syst. Evol. Microbiol.">
        <title>The Global Catalogue of Microorganisms (GCM) 10K type strain sequencing project: providing services to taxonomists for standard genome sequencing and annotation.</title>
        <authorList>
            <consortium name="The Broad Institute Genomics Platform"/>
            <consortium name="The Broad Institute Genome Sequencing Center for Infectious Disease"/>
            <person name="Wu L."/>
            <person name="Ma J."/>
        </authorList>
    </citation>
    <scope>NUCLEOTIDE SEQUENCE [LARGE SCALE GENOMIC DNA]</scope>
    <source>
        <strain evidence="9">JCM 18720</strain>
    </source>
</reference>
<dbReference type="InterPro" id="IPR010048">
    <property type="entry name" value="Hydroxylam_reduct"/>
</dbReference>
<dbReference type="Proteomes" id="UP001501600">
    <property type="component" value="Unassembled WGS sequence"/>
</dbReference>
<evidence type="ECO:0000256" key="6">
    <source>
        <dbReference type="ARBA" id="ARBA00023014"/>
    </source>
</evidence>